<protein>
    <submittedName>
        <fullName evidence="1">Uncharacterized protein</fullName>
    </submittedName>
</protein>
<name>A0A0F9D404_9ZZZZ</name>
<dbReference type="AlphaFoldDB" id="A0A0F9D404"/>
<gene>
    <name evidence="1" type="ORF">LCGC14_2592210</name>
</gene>
<proteinExistence type="predicted"/>
<accession>A0A0F9D404</accession>
<evidence type="ECO:0000313" key="1">
    <source>
        <dbReference type="EMBL" id="KKL06818.1"/>
    </source>
</evidence>
<sequence>KRVGTVIEVLFPNLLTDQEMEWIREPN</sequence>
<organism evidence="1">
    <name type="scientific">marine sediment metagenome</name>
    <dbReference type="NCBI Taxonomy" id="412755"/>
    <lineage>
        <taxon>unclassified sequences</taxon>
        <taxon>metagenomes</taxon>
        <taxon>ecological metagenomes</taxon>
    </lineage>
</organism>
<reference evidence="1" key="1">
    <citation type="journal article" date="2015" name="Nature">
        <title>Complex archaea that bridge the gap between prokaryotes and eukaryotes.</title>
        <authorList>
            <person name="Spang A."/>
            <person name="Saw J.H."/>
            <person name="Jorgensen S.L."/>
            <person name="Zaremba-Niedzwiedzka K."/>
            <person name="Martijn J."/>
            <person name="Lind A.E."/>
            <person name="van Eijk R."/>
            <person name="Schleper C."/>
            <person name="Guy L."/>
            <person name="Ettema T.J."/>
        </authorList>
    </citation>
    <scope>NUCLEOTIDE SEQUENCE</scope>
</reference>
<feature type="non-terminal residue" evidence="1">
    <location>
        <position position="1"/>
    </location>
</feature>
<comment type="caution">
    <text evidence="1">The sequence shown here is derived from an EMBL/GenBank/DDBJ whole genome shotgun (WGS) entry which is preliminary data.</text>
</comment>
<dbReference type="EMBL" id="LAZR01043544">
    <property type="protein sequence ID" value="KKL06818.1"/>
    <property type="molecule type" value="Genomic_DNA"/>
</dbReference>